<evidence type="ECO:0000256" key="6">
    <source>
        <dbReference type="SAM" id="MobiDB-lite"/>
    </source>
</evidence>
<name>A0ABQ8K321_9APHY</name>
<evidence type="ECO:0000259" key="7">
    <source>
        <dbReference type="Pfam" id="PF04130"/>
    </source>
</evidence>
<dbReference type="EMBL" id="JADCUA010000027">
    <property type="protein sequence ID" value="KAH9831230.1"/>
    <property type="molecule type" value="Genomic_DNA"/>
</dbReference>
<organism evidence="8 9">
    <name type="scientific">Rhodofomes roseus</name>
    <dbReference type="NCBI Taxonomy" id="34475"/>
    <lineage>
        <taxon>Eukaryota</taxon>
        <taxon>Fungi</taxon>
        <taxon>Dikarya</taxon>
        <taxon>Basidiomycota</taxon>
        <taxon>Agaricomycotina</taxon>
        <taxon>Agaricomycetes</taxon>
        <taxon>Polyporales</taxon>
        <taxon>Rhodofomes</taxon>
    </lineage>
</organism>
<reference evidence="8 9" key="1">
    <citation type="journal article" date="2021" name="Environ. Microbiol.">
        <title>Gene family expansions and transcriptome signatures uncover fungal adaptations to wood decay.</title>
        <authorList>
            <person name="Hage H."/>
            <person name="Miyauchi S."/>
            <person name="Viragh M."/>
            <person name="Drula E."/>
            <person name="Min B."/>
            <person name="Chaduli D."/>
            <person name="Navarro D."/>
            <person name="Favel A."/>
            <person name="Norest M."/>
            <person name="Lesage-Meessen L."/>
            <person name="Balint B."/>
            <person name="Merenyi Z."/>
            <person name="de Eugenio L."/>
            <person name="Morin E."/>
            <person name="Martinez A.T."/>
            <person name="Baldrian P."/>
            <person name="Stursova M."/>
            <person name="Martinez M.J."/>
            <person name="Novotny C."/>
            <person name="Magnuson J.K."/>
            <person name="Spatafora J.W."/>
            <person name="Maurice S."/>
            <person name="Pangilinan J."/>
            <person name="Andreopoulos W."/>
            <person name="LaButti K."/>
            <person name="Hundley H."/>
            <person name="Na H."/>
            <person name="Kuo A."/>
            <person name="Barry K."/>
            <person name="Lipzen A."/>
            <person name="Henrissat B."/>
            <person name="Riley R."/>
            <person name="Ahrendt S."/>
            <person name="Nagy L.G."/>
            <person name="Grigoriev I.V."/>
            <person name="Martin F."/>
            <person name="Rosso M.N."/>
        </authorList>
    </citation>
    <scope>NUCLEOTIDE SEQUENCE [LARGE SCALE GENOMIC DNA]</scope>
    <source>
        <strain evidence="8 9">CIRM-BRFM 1785</strain>
    </source>
</reference>
<dbReference type="InterPro" id="IPR040457">
    <property type="entry name" value="GCP_C"/>
</dbReference>
<gene>
    <name evidence="8" type="ORF">C8Q71DRAFT_861963</name>
</gene>
<evidence type="ECO:0000313" key="8">
    <source>
        <dbReference type="EMBL" id="KAH9831230.1"/>
    </source>
</evidence>
<dbReference type="InterPro" id="IPR042241">
    <property type="entry name" value="GCP_C_sf"/>
</dbReference>
<comment type="caution">
    <text evidence="8">The sequence shown here is derived from an EMBL/GenBank/DDBJ whole genome shotgun (WGS) entry which is preliminary data.</text>
</comment>
<dbReference type="RefSeq" id="XP_047774391.1">
    <property type="nucleotide sequence ID" value="XM_047927970.1"/>
</dbReference>
<keyword evidence="4 5" id="KW-0206">Cytoskeleton</keyword>
<comment type="subcellular location">
    <subcellularLocation>
        <location evidence="5">Cytoplasm</location>
        <location evidence="5">Cytoskeleton</location>
        <location evidence="5">Microtubule organizing center</location>
    </subcellularLocation>
</comment>
<evidence type="ECO:0000256" key="5">
    <source>
        <dbReference type="RuleBase" id="RU363050"/>
    </source>
</evidence>
<dbReference type="Pfam" id="PF04130">
    <property type="entry name" value="GCP_C_terminal"/>
    <property type="match status" value="1"/>
</dbReference>
<comment type="similarity">
    <text evidence="1 5">Belongs to the TUBGCP family.</text>
</comment>
<evidence type="ECO:0000256" key="3">
    <source>
        <dbReference type="ARBA" id="ARBA00022701"/>
    </source>
</evidence>
<evidence type="ECO:0000313" key="9">
    <source>
        <dbReference type="Proteomes" id="UP000814176"/>
    </source>
</evidence>
<keyword evidence="9" id="KW-1185">Reference proteome</keyword>
<keyword evidence="2 5" id="KW-0963">Cytoplasm</keyword>
<dbReference type="PANTHER" id="PTHR19302:SF70">
    <property type="entry name" value="GAMMA-TUBULIN COMPLEX COMPONENT 6"/>
    <property type="match status" value="1"/>
</dbReference>
<protein>
    <recommendedName>
        <fullName evidence="5">Spindle pole body component</fullName>
    </recommendedName>
</protein>
<proteinExistence type="inferred from homology"/>
<dbReference type="PANTHER" id="PTHR19302">
    <property type="entry name" value="GAMMA TUBULIN COMPLEX PROTEIN"/>
    <property type="match status" value="1"/>
</dbReference>
<sequence length="985" mass="109698">MVEPSLPDLPGPEVPPVSLDTLPEIHSGFFIPRLTDKPQNPIMDTIQLVQRTREPVSYPLPVEVAALAEDMWAASVAEARRKIEDNIWQRVAAEKKSETHRLMSWESLRDSFSSRAIPSAFLSQQGPQVFASVRHYVRPQLHDPCRPLVYVTGGDLLESLRLTLTGVSSSIHIWDPQFEQFALRAVPRGTKGTIVLIGTDEVISESILQRFLTIGTLMRRLEILIQAHGTIRGRTDQATYSFIHALSSVLDNLRERLAEPMAPDGIPGAVLDFAAVWMRYADAEEILQALGVLCNRELHVPPSAYVRLPTTAAELLSKVYRQLDESLEDHSPHALAAILAFILTVTSKDYLRQLGQSVGYNASAAPSTDAHKYDAGLYDTGQWEEEPADEQDETFYDDEQTDEPYPIFIQNTLANAFPRAKRSLKLLREAQPDHPLLHVQDDQTEQPDIHWFWTDAEVAAAWFGRKEIVKPDDSRAQNPGQSSKVDPPVQEREYKDELKEFALFDLTPGQHLDLLAPSTSNLDPREVDDLQSFTKSFPSSFPPLTPNLSHLTTLVLSPLTRHMEALSAALVSLVLSPIVLNLPLHLSILRSYLLLASHSFKSRLSSALFSDSDDQPEFASKASAASRRSAEASPPLAAGRWAVGLSPSLTVAALWPPSVPELSFHLRTVINDSLQSSNGLSPERSGNSPMHESIVHEAEYRLGFAIRDLPTGTGKERWLDPLSIEALDFLYMDYKPPRPLHVVITPDVLSKYHRIFAFNLRLMRDDPSIAANAMATTYRMTRRSASPLFPTLSQTNKLLLHARFVANAFVTALSSYIYDRAIGFRFDAFLAKLTVPVDGTAEAESKPQHGFSDVFALAEYHSAVLDDILSACLLRSGQKAVGDVLRGCLELVLELAVLAGDRYRGRLEEYQAAPLLEDVWERFRKKMLTLIKVLRALVDRGSGTSREAVEDVAAQLANLSRLDGVTGSLHDLVTRLDVADWWIRK</sequence>
<dbReference type="Proteomes" id="UP000814176">
    <property type="component" value="Unassembled WGS sequence"/>
</dbReference>
<evidence type="ECO:0000256" key="2">
    <source>
        <dbReference type="ARBA" id="ARBA00022490"/>
    </source>
</evidence>
<dbReference type="InterPro" id="IPR007259">
    <property type="entry name" value="GCP"/>
</dbReference>
<accession>A0ABQ8K321</accession>
<dbReference type="GeneID" id="72008702"/>
<keyword evidence="3 5" id="KW-0493">Microtubule</keyword>
<feature type="region of interest" description="Disordered" evidence="6">
    <location>
        <begin position="470"/>
        <end position="491"/>
    </location>
</feature>
<evidence type="ECO:0000256" key="4">
    <source>
        <dbReference type="ARBA" id="ARBA00023212"/>
    </source>
</evidence>
<evidence type="ECO:0000256" key="1">
    <source>
        <dbReference type="ARBA" id="ARBA00010337"/>
    </source>
</evidence>
<dbReference type="Gene3D" id="1.20.120.1900">
    <property type="entry name" value="Gamma-tubulin complex, C-terminal domain"/>
    <property type="match status" value="1"/>
</dbReference>
<feature type="domain" description="Gamma tubulin complex component C-terminal" evidence="7">
    <location>
        <begin position="583"/>
        <end position="982"/>
    </location>
</feature>